<proteinExistence type="predicted"/>
<accession>A0A164PQ86</accession>
<reference evidence="1 2" key="1">
    <citation type="submission" date="2016-03" db="EMBL/GenBank/DDBJ databases">
        <title>EvidentialGene: Evidence-directed Construction of Genes on Genomes.</title>
        <authorList>
            <person name="Gilbert D.G."/>
            <person name="Choi J.-H."/>
            <person name="Mockaitis K."/>
            <person name="Colbourne J."/>
            <person name="Pfrender M."/>
        </authorList>
    </citation>
    <scope>NUCLEOTIDE SEQUENCE [LARGE SCALE GENOMIC DNA]</scope>
    <source>
        <strain evidence="1 2">Xinb3</strain>
        <tissue evidence="1">Complete organism</tissue>
    </source>
</reference>
<keyword evidence="2" id="KW-1185">Reference proteome</keyword>
<evidence type="ECO:0000313" key="2">
    <source>
        <dbReference type="Proteomes" id="UP000076858"/>
    </source>
</evidence>
<comment type="caution">
    <text evidence="1">The sequence shown here is derived from an EMBL/GenBank/DDBJ whole genome shotgun (WGS) entry which is preliminary data.</text>
</comment>
<dbReference type="Proteomes" id="UP000076858">
    <property type="component" value="Unassembled WGS sequence"/>
</dbReference>
<protein>
    <submittedName>
        <fullName evidence="1">Uncharacterized protein</fullName>
    </submittedName>
</protein>
<dbReference type="EMBL" id="LRGB01002580">
    <property type="protein sequence ID" value="KZS07046.1"/>
    <property type="molecule type" value="Genomic_DNA"/>
</dbReference>
<evidence type="ECO:0000313" key="1">
    <source>
        <dbReference type="EMBL" id="KZS07046.1"/>
    </source>
</evidence>
<dbReference type="AlphaFoldDB" id="A0A164PQ86"/>
<organism evidence="1 2">
    <name type="scientific">Daphnia magna</name>
    <dbReference type="NCBI Taxonomy" id="35525"/>
    <lineage>
        <taxon>Eukaryota</taxon>
        <taxon>Metazoa</taxon>
        <taxon>Ecdysozoa</taxon>
        <taxon>Arthropoda</taxon>
        <taxon>Crustacea</taxon>
        <taxon>Branchiopoda</taxon>
        <taxon>Diplostraca</taxon>
        <taxon>Cladocera</taxon>
        <taxon>Anomopoda</taxon>
        <taxon>Daphniidae</taxon>
        <taxon>Daphnia</taxon>
    </lineage>
</organism>
<name>A0A164PQ86_9CRUS</name>
<sequence>MRGSWPFALKREREKRKRRRCCGPVNRKGSCFWELCAASDVICGQHLEQWGGMIHWGPNAVLLPASLEEYCG</sequence>
<gene>
    <name evidence="1" type="ORF">APZ42_029590</name>
</gene>